<keyword evidence="3" id="KW-1185">Reference proteome</keyword>
<dbReference type="Proteomes" id="UP000230423">
    <property type="component" value="Unassembled WGS sequence"/>
</dbReference>
<dbReference type="AlphaFoldDB" id="A0A2G9V1B9"/>
<keyword evidence="1" id="KW-0812">Transmembrane</keyword>
<keyword evidence="1" id="KW-0472">Membrane</keyword>
<accession>A0A2G9V1B9</accession>
<evidence type="ECO:0000256" key="1">
    <source>
        <dbReference type="SAM" id="Phobius"/>
    </source>
</evidence>
<evidence type="ECO:0000313" key="2">
    <source>
        <dbReference type="EMBL" id="PIO75762.1"/>
    </source>
</evidence>
<dbReference type="OrthoDB" id="3936150at2759"/>
<feature type="transmembrane region" description="Helical" evidence="1">
    <location>
        <begin position="105"/>
        <end position="125"/>
    </location>
</feature>
<proteinExistence type="predicted"/>
<gene>
    <name evidence="2" type="ORF">TELCIR_02180</name>
</gene>
<sequence>MQIQQYTASKKETTRLMSSEYDETDRTGVAVNADERLQWISVLKVTQSYEDSKDNEVSVTARARIKTESVPLASTQSDHTDDANYYANLDPDKLMNAYGFGRYQWFAYILCECMNFFYSAAMYVMPYVGLNPVLECTYKELQVT</sequence>
<name>A0A2G9V1B9_TELCI</name>
<keyword evidence="1" id="KW-1133">Transmembrane helix</keyword>
<protein>
    <submittedName>
        <fullName evidence="2">Uncharacterized protein</fullName>
    </submittedName>
</protein>
<dbReference type="EMBL" id="KZ345108">
    <property type="protein sequence ID" value="PIO75762.1"/>
    <property type="molecule type" value="Genomic_DNA"/>
</dbReference>
<evidence type="ECO:0000313" key="3">
    <source>
        <dbReference type="Proteomes" id="UP000230423"/>
    </source>
</evidence>
<organism evidence="2 3">
    <name type="scientific">Teladorsagia circumcincta</name>
    <name type="common">Brown stomach worm</name>
    <name type="synonym">Ostertagia circumcincta</name>
    <dbReference type="NCBI Taxonomy" id="45464"/>
    <lineage>
        <taxon>Eukaryota</taxon>
        <taxon>Metazoa</taxon>
        <taxon>Ecdysozoa</taxon>
        <taxon>Nematoda</taxon>
        <taxon>Chromadorea</taxon>
        <taxon>Rhabditida</taxon>
        <taxon>Rhabditina</taxon>
        <taxon>Rhabditomorpha</taxon>
        <taxon>Strongyloidea</taxon>
        <taxon>Trichostrongylidae</taxon>
        <taxon>Teladorsagia</taxon>
    </lineage>
</organism>
<reference evidence="2 3" key="1">
    <citation type="submission" date="2015-09" db="EMBL/GenBank/DDBJ databases">
        <title>Draft genome of the parasitic nematode Teladorsagia circumcincta isolate WARC Sus (inbred).</title>
        <authorList>
            <person name="Mitreva M."/>
        </authorList>
    </citation>
    <scope>NUCLEOTIDE SEQUENCE [LARGE SCALE GENOMIC DNA]</scope>
    <source>
        <strain evidence="2 3">S</strain>
    </source>
</reference>